<keyword evidence="2" id="KW-1185">Reference proteome</keyword>
<name>A0A937R8H3_9ACTN</name>
<sequence length="229" mass="24194">MAVVVGVLAGAVALRGILLPTGPRVLVYGDSLMVESQQDFRDAARRSGAGTIRQKIWSGTAPCDWVDDVAATARDFKPVIAVIGFSGNPRPCMAGGDLVESYRRDVTVMVAALTAAGARVYLVEEPATIRDTVDAAGRTQLGLLWEEIASTWPNTTVVRASLAVTDQGRFTPTLPCEPEEPCGPDGRITVRAPDGVHFCPHPVEPAGICAEYSSGARRYGLAVARGVFG</sequence>
<evidence type="ECO:0000313" key="2">
    <source>
        <dbReference type="Proteomes" id="UP000604475"/>
    </source>
</evidence>
<dbReference type="Pfam" id="PF04311">
    <property type="entry name" value="DUF459"/>
    <property type="match status" value="1"/>
</dbReference>
<organism evidence="1 2">
    <name type="scientific">Frankia nepalensis</name>
    <dbReference type="NCBI Taxonomy" id="1836974"/>
    <lineage>
        <taxon>Bacteria</taxon>
        <taxon>Bacillati</taxon>
        <taxon>Actinomycetota</taxon>
        <taxon>Actinomycetes</taxon>
        <taxon>Frankiales</taxon>
        <taxon>Frankiaceae</taxon>
        <taxon>Frankia</taxon>
    </lineage>
</organism>
<protein>
    <recommendedName>
        <fullName evidence="3">SGNH domain-containing protein</fullName>
    </recommendedName>
</protein>
<evidence type="ECO:0000313" key="1">
    <source>
        <dbReference type="EMBL" id="MBL7627618.1"/>
    </source>
</evidence>
<dbReference type="Proteomes" id="UP000604475">
    <property type="component" value="Unassembled WGS sequence"/>
</dbReference>
<dbReference type="AlphaFoldDB" id="A0A937R8H3"/>
<dbReference type="EMBL" id="JAEACQ010000162">
    <property type="protein sequence ID" value="MBL7627618.1"/>
    <property type="molecule type" value="Genomic_DNA"/>
</dbReference>
<comment type="caution">
    <text evidence="1">The sequence shown here is derived from an EMBL/GenBank/DDBJ whole genome shotgun (WGS) entry which is preliminary data.</text>
</comment>
<dbReference type="RefSeq" id="WP_238428033.1">
    <property type="nucleotide sequence ID" value="NZ_JADWYV010000002.1"/>
</dbReference>
<accession>A0A937R8H3</accession>
<dbReference type="InterPro" id="IPR007407">
    <property type="entry name" value="DUF459"/>
</dbReference>
<evidence type="ECO:0008006" key="3">
    <source>
        <dbReference type="Google" id="ProtNLM"/>
    </source>
</evidence>
<proteinExistence type="predicted"/>
<gene>
    <name evidence="1" type="ORF">I7412_10635</name>
</gene>
<reference evidence="1" key="1">
    <citation type="submission" date="2020-12" db="EMBL/GenBank/DDBJ databases">
        <title>Genomic characterization of non-nitrogen-fixing Frankia strains.</title>
        <authorList>
            <person name="Carlos-Shanley C."/>
            <person name="Guerra T."/>
            <person name="Hahn D."/>
        </authorList>
    </citation>
    <scope>NUCLEOTIDE SEQUENCE</scope>
    <source>
        <strain evidence="1">CN6</strain>
    </source>
</reference>